<reference evidence="2 3" key="1">
    <citation type="journal article" date="2018" name="Mycol. Prog.">
        <title>Coniella lustricola, a new species from submerged detritus.</title>
        <authorList>
            <person name="Raudabaugh D.B."/>
            <person name="Iturriaga T."/>
            <person name="Carver A."/>
            <person name="Mondo S."/>
            <person name="Pangilinan J."/>
            <person name="Lipzen A."/>
            <person name="He G."/>
            <person name="Amirebrahimi M."/>
            <person name="Grigoriev I.V."/>
            <person name="Miller A.N."/>
        </authorList>
    </citation>
    <scope>NUCLEOTIDE SEQUENCE [LARGE SCALE GENOMIC DNA]</scope>
    <source>
        <strain evidence="2 3">B22-T-1</strain>
    </source>
</reference>
<keyword evidence="3" id="KW-1185">Reference proteome</keyword>
<feature type="compositionally biased region" description="Low complexity" evidence="1">
    <location>
        <begin position="1"/>
        <end position="19"/>
    </location>
</feature>
<feature type="region of interest" description="Disordered" evidence="1">
    <location>
        <begin position="1"/>
        <end position="151"/>
    </location>
</feature>
<dbReference type="OrthoDB" id="3564303at2759"/>
<dbReference type="InParanoid" id="A0A2T3A3Z5"/>
<evidence type="ECO:0000256" key="1">
    <source>
        <dbReference type="SAM" id="MobiDB-lite"/>
    </source>
</evidence>
<organism evidence="2 3">
    <name type="scientific">Coniella lustricola</name>
    <dbReference type="NCBI Taxonomy" id="2025994"/>
    <lineage>
        <taxon>Eukaryota</taxon>
        <taxon>Fungi</taxon>
        <taxon>Dikarya</taxon>
        <taxon>Ascomycota</taxon>
        <taxon>Pezizomycotina</taxon>
        <taxon>Sordariomycetes</taxon>
        <taxon>Sordariomycetidae</taxon>
        <taxon>Diaporthales</taxon>
        <taxon>Schizoparmaceae</taxon>
        <taxon>Coniella</taxon>
    </lineage>
</organism>
<name>A0A2T3A3Z5_9PEZI</name>
<proteinExistence type="predicted"/>
<feature type="compositionally biased region" description="Polar residues" evidence="1">
    <location>
        <begin position="86"/>
        <end position="101"/>
    </location>
</feature>
<feature type="compositionally biased region" description="Low complexity" evidence="1">
    <location>
        <begin position="58"/>
        <end position="73"/>
    </location>
</feature>
<evidence type="ECO:0000313" key="2">
    <source>
        <dbReference type="EMBL" id="PSR82429.1"/>
    </source>
</evidence>
<dbReference type="Proteomes" id="UP000241462">
    <property type="component" value="Unassembled WGS sequence"/>
</dbReference>
<protein>
    <recommendedName>
        <fullName evidence="4">C2H2-type domain-containing protein</fullName>
    </recommendedName>
</protein>
<feature type="compositionally biased region" description="Polar residues" evidence="1">
    <location>
        <begin position="20"/>
        <end position="32"/>
    </location>
</feature>
<dbReference type="EMBL" id="KZ678478">
    <property type="protein sequence ID" value="PSR82429.1"/>
    <property type="molecule type" value="Genomic_DNA"/>
</dbReference>
<evidence type="ECO:0000313" key="3">
    <source>
        <dbReference type="Proteomes" id="UP000241462"/>
    </source>
</evidence>
<dbReference type="AlphaFoldDB" id="A0A2T3A3Z5"/>
<evidence type="ECO:0008006" key="4">
    <source>
        <dbReference type="Google" id="ProtNLM"/>
    </source>
</evidence>
<accession>A0A2T3A3Z5</accession>
<gene>
    <name evidence="2" type="ORF">BD289DRAFT_483874</name>
</gene>
<sequence length="362" mass="39550">MTGASRGSSSLECSSTLKSTNPGVPSSSQWSSPPLCRYRTLQASGGIGSSAYTSDNAPPLSSSDSQLSTPSSSFGAKPASPPTAPQPHSSQFSPYPRSTSYGAVRGHTPHHSHSSVNFSRSVHVSKATAPQKTPKAHRKDQAEAKISTKSLGSDLRPPFQCPFALYGCARDSKCSDYKLSRMRDVKQHLRRFHMQPRFCGMCKQEFTGKYASEELERHRKEMACLWSDADEPAGITESQHKALGKYPANRNDITAQWNHMLKIIFPRGPPTKSSSFFPWESRVSSHMPSFTAATPGNMHHFVGHEDNWNGSLVQAGEPSTMTMDDIDSLVNLLGSDPDQQDFAATCNDDSGIAWPMGESFFL</sequence>